<reference evidence="4 5" key="1">
    <citation type="submission" date="2024-03" db="EMBL/GenBank/DDBJ databases">
        <title>Aureococcus anophagefferens CCMP1851 and Kratosvirus quantuckense: Draft genome of a second virus-susceptible host strain in the model system.</title>
        <authorList>
            <person name="Chase E."/>
            <person name="Truchon A.R."/>
            <person name="Schepens W."/>
            <person name="Wilhelm S.W."/>
        </authorList>
    </citation>
    <scope>NUCLEOTIDE SEQUENCE [LARGE SCALE GENOMIC DNA]</scope>
    <source>
        <strain evidence="4 5">CCMP1851</strain>
    </source>
</reference>
<dbReference type="GO" id="GO:0005840">
    <property type="term" value="C:ribosome"/>
    <property type="evidence" value="ECO:0007669"/>
    <property type="project" value="UniProtKB-KW"/>
</dbReference>
<sequence>MVFQDSVLVDGRTHMLGRLASIIAKELLCGQKVVVVRCEQLCVSGSLVRNKVKFTAFLKKRTNTNPKRGPIHYRSPARMLWRTVRGMLPHKTHRGQQALARLQCFEGVPPPYDKMKKMVVPEALKVLRLKPGRRFTVLARLASEFGWKHEALIAKMEEKRVARSAEFYAAKKSATALKAKATAAADLSKVADVLEAFATRRGARARAQARAGRRAARPG</sequence>
<dbReference type="Proteomes" id="UP001363151">
    <property type="component" value="Unassembled WGS sequence"/>
</dbReference>
<keyword evidence="3" id="KW-0687">Ribonucleoprotein</keyword>
<accession>A0ABR1FHV3</accession>
<organism evidence="4 5">
    <name type="scientific">Aureococcus anophagefferens</name>
    <name type="common">Harmful bloom alga</name>
    <dbReference type="NCBI Taxonomy" id="44056"/>
    <lineage>
        <taxon>Eukaryota</taxon>
        <taxon>Sar</taxon>
        <taxon>Stramenopiles</taxon>
        <taxon>Ochrophyta</taxon>
        <taxon>Pelagophyceae</taxon>
        <taxon>Pelagomonadales</taxon>
        <taxon>Pelagomonadaceae</taxon>
        <taxon>Aureococcus</taxon>
    </lineage>
</organism>
<dbReference type="SUPFAM" id="SSF52161">
    <property type="entry name" value="Ribosomal protein L13"/>
    <property type="match status" value="1"/>
</dbReference>
<dbReference type="Gene3D" id="6.10.250.3250">
    <property type="match status" value="1"/>
</dbReference>
<dbReference type="NCBIfam" id="TIGR01077">
    <property type="entry name" value="L13_A_E"/>
    <property type="match status" value="1"/>
</dbReference>
<dbReference type="Gene3D" id="3.90.1180.10">
    <property type="entry name" value="Ribosomal protein L13"/>
    <property type="match status" value="1"/>
</dbReference>
<name>A0ABR1FHV3_AURAN</name>
<evidence type="ECO:0000313" key="5">
    <source>
        <dbReference type="Proteomes" id="UP001363151"/>
    </source>
</evidence>
<comment type="similarity">
    <text evidence="1">Belongs to the universal ribosomal protein uL13 family.</text>
</comment>
<protein>
    <submittedName>
        <fullName evidence="4">Ribosomal protein L13A</fullName>
    </submittedName>
</protein>
<keyword evidence="5" id="KW-1185">Reference proteome</keyword>
<keyword evidence="2 4" id="KW-0689">Ribosomal protein</keyword>
<dbReference type="Pfam" id="PF00572">
    <property type="entry name" value="Ribosomal_L13"/>
    <property type="match status" value="1"/>
</dbReference>
<proteinExistence type="inferred from homology"/>
<evidence type="ECO:0000313" key="4">
    <source>
        <dbReference type="EMBL" id="KAK7231054.1"/>
    </source>
</evidence>
<dbReference type="PANTHER" id="PTHR11545">
    <property type="entry name" value="RIBOSOMAL PROTEIN L13"/>
    <property type="match status" value="1"/>
</dbReference>
<evidence type="ECO:0000256" key="2">
    <source>
        <dbReference type="ARBA" id="ARBA00022980"/>
    </source>
</evidence>
<evidence type="ECO:0000256" key="1">
    <source>
        <dbReference type="ARBA" id="ARBA00006227"/>
    </source>
</evidence>
<comment type="caution">
    <text evidence="4">The sequence shown here is derived from an EMBL/GenBank/DDBJ whole genome shotgun (WGS) entry which is preliminary data.</text>
</comment>
<dbReference type="CDD" id="cd00392">
    <property type="entry name" value="Ribosomal_L13"/>
    <property type="match status" value="1"/>
</dbReference>
<dbReference type="InterPro" id="IPR036899">
    <property type="entry name" value="Ribosomal_uL13_sf"/>
</dbReference>
<dbReference type="HAMAP" id="MF_01366">
    <property type="entry name" value="Ribosomal_uL13"/>
    <property type="match status" value="1"/>
</dbReference>
<dbReference type="InterPro" id="IPR005822">
    <property type="entry name" value="Ribosomal_uL13"/>
</dbReference>
<dbReference type="PANTHER" id="PTHR11545:SF3">
    <property type="entry name" value="LARGE RIBOSOMAL SUBUNIT PROTEIN UL13"/>
    <property type="match status" value="1"/>
</dbReference>
<gene>
    <name evidence="4" type="primary">RPL13A</name>
    <name evidence="4" type="ORF">SO694_00076028</name>
</gene>
<dbReference type="EMBL" id="JBBJCI010000420">
    <property type="protein sequence ID" value="KAK7231054.1"/>
    <property type="molecule type" value="Genomic_DNA"/>
</dbReference>
<evidence type="ECO:0000256" key="3">
    <source>
        <dbReference type="ARBA" id="ARBA00023274"/>
    </source>
</evidence>
<dbReference type="InterPro" id="IPR005755">
    <property type="entry name" value="Ribosomal_uL13_euk/arc"/>
</dbReference>